<feature type="non-terminal residue" evidence="14">
    <location>
        <position position="297"/>
    </location>
</feature>
<evidence type="ECO:0000313" key="14">
    <source>
        <dbReference type="EMBL" id="RWS14152.1"/>
    </source>
</evidence>
<evidence type="ECO:0000256" key="8">
    <source>
        <dbReference type="ARBA" id="ARBA00022989"/>
    </source>
</evidence>
<keyword evidence="7" id="KW-0851">Voltage-gated channel</keyword>
<keyword evidence="10 12" id="KW-0472">Membrane</keyword>
<evidence type="ECO:0000259" key="13">
    <source>
        <dbReference type="Pfam" id="PF00520"/>
    </source>
</evidence>
<dbReference type="InterPro" id="IPR050599">
    <property type="entry name" value="VDCC_alpha-1_subunit"/>
</dbReference>
<keyword evidence="6" id="KW-0106">Calcium</keyword>
<keyword evidence="8 12" id="KW-1133">Transmembrane helix</keyword>
<keyword evidence="3" id="KW-0109">Calcium transport</keyword>
<dbReference type="AlphaFoldDB" id="A0A3S3PFE6"/>
<evidence type="ECO:0000256" key="6">
    <source>
        <dbReference type="ARBA" id="ARBA00022837"/>
    </source>
</evidence>
<evidence type="ECO:0000256" key="7">
    <source>
        <dbReference type="ARBA" id="ARBA00022882"/>
    </source>
</evidence>
<dbReference type="STRING" id="1965070.A0A3S3PFE6"/>
<evidence type="ECO:0000256" key="11">
    <source>
        <dbReference type="ARBA" id="ARBA00023303"/>
    </source>
</evidence>
<evidence type="ECO:0000256" key="12">
    <source>
        <dbReference type="SAM" id="Phobius"/>
    </source>
</evidence>
<keyword evidence="2" id="KW-0813">Transport</keyword>
<evidence type="ECO:0000256" key="1">
    <source>
        <dbReference type="ARBA" id="ARBA00004141"/>
    </source>
</evidence>
<evidence type="ECO:0000256" key="9">
    <source>
        <dbReference type="ARBA" id="ARBA00023065"/>
    </source>
</evidence>
<dbReference type="InterPro" id="IPR005821">
    <property type="entry name" value="Ion_trans_dom"/>
</dbReference>
<accession>A0A3S3PFE6</accession>
<organism evidence="14 15">
    <name type="scientific">Dinothrombium tinctorium</name>
    <dbReference type="NCBI Taxonomy" id="1965070"/>
    <lineage>
        <taxon>Eukaryota</taxon>
        <taxon>Metazoa</taxon>
        <taxon>Ecdysozoa</taxon>
        <taxon>Arthropoda</taxon>
        <taxon>Chelicerata</taxon>
        <taxon>Arachnida</taxon>
        <taxon>Acari</taxon>
        <taxon>Acariformes</taxon>
        <taxon>Trombidiformes</taxon>
        <taxon>Prostigmata</taxon>
        <taxon>Anystina</taxon>
        <taxon>Parasitengona</taxon>
        <taxon>Trombidioidea</taxon>
        <taxon>Trombidiidae</taxon>
        <taxon>Dinothrombium</taxon>
    </lineage>
</organism>
<evidence type="ECO:0000256" key="5">
    <source>
        <dbReference type="ARBA" id="ARBA00022692"/>
    </source>
</evidence>
<feature type="transmembrane region" description="Helical" evidence="12">
    <location>
        <begin position="20"/>
        <end position="39"/>
    </location>
</feature>
<dbReference type="GO" id="GO:0005891">
    <property type="term" value="C:voltage-gated calcium channel complex"/>
    <property type="evidence" value="ECO:0007669"/>
    <property type="project" value="TreeGrafter"/>
</dbReference>
<dbReference type="OrthoDB" id="6513200at2759"/>
<evidence type="ECO:0000256" key="4">
    <source>
        <dbReference type="ARBA" id="ARBA00022673"/>
    </source>
</evidence>
<name>A0A3S3PFE6_9ACAR</name>
<keyword evidence="4" id="KW-0107">Calcium channel</keyword>
<dbReference type="PANTHER" id="PTHR45628">
    <property type="entry name" value="VOLTAGE-DEPENDENT CALCIUM CHANNEL TYPE A SUBUNIT ALPHA-1"/>
    <property type="match status" value="1"/>
</dbReference>
<dbReference type="EMBL" id="NCKU01000790">
    <property type="protein sequence ID" value="RWS14152.1"/>
    <property type="molecule type" value="Genomic_DNA"/>
</dbReference>
<evidence type="ECO:0000256" key="3">
    <source>
        <dbReference type="ARBA" id="ARBA00022568"/>
    </source>
</evidence>
<feature type="domain" description="Ion transport" evidence="13">
    <location>
        <begin position="14"/>
        <end position="297"/>
    </location>
</feature>
<dbReference type="Pfam" id="PF00520">
    <property type="entry name" value="Ion_trans"/>
    <property type="match status" value="1"/>
</dbReference>
<dbReference type="GO" id="GO:0098703">
    <property type="term" value="P:calcium ion import across plasma membrane"/>
    <property type="evidence" value="ECO:0007669"/>
    <property type="project" value="TreeGrafter"/>
</dbReference>
<feature type="transmembrane region" description="Helical" evidence="12">
    <location>
        <begin position="102"/>
        <end position="135"/>
    </location>
</feature>
<feature type="transmembrane region" description="Helical" evidence="12">
    <location>
        <begin position="59"/>
        <end position="81"/>
    </location>
</feature>
<dbReference type="GO" id="GO:0008331">
    <property type="term" value="F:high voltage-gated calcium channel activity"/>
    <property type="evidence" value="ECO:0007669"/>
    <property type="project" value="TreeGrafter"/>
</dbReference>
<comment type="caution">
    <text evidence="14">The sequence shown here is derived from an EMBL/GenBank/DDBJ whole genome shotgun (WGS) entry which is preliminary data.</text>
</comment>
<proteinExistence type="predicted"/>
<protein>
    <submittedName>
        <fullName evidence="14">Voltage-dependent T-type calcium channel subunit alpha-1H-like protein</fullName>
    </submittedName>
</protein>
<dbReference type="Gene3D" id="1.10.287.70">
    <property type="match status" value="1"/>
</dbReference>
<evidence type="ECO:0000256" key="10">
    <source>
        <dbReference type="ARBA" id="ARBA00023136"/>
    </source>
</evidence>
<keyword evidence="5 12" id="KW-0812">Transmembrane</keyword>
<keyword evidence="9" id="KW-0406">Ion transport</keyword>
<dbReference type="InterPro" id="IPR027359">
    <property type="entry name" value="Volt_channel_dom_sf"/>
</dbReference>
<dbReference type="Gene3D" id="1.20.120.350">
    <property type="entry name" value="Voltage-gated potassium channels. Chain C"/>
    <property type="match status" value="1"/>
</dbReference>
<reference evidence="14 15" key="1">
    <citation type="journal article" date="2018" name="Gigascience">
        <title>Genomes of trombidid mites reveal novel predicted allergens and laterally-transferred genes associated with secondary metabolism.</title>
        <authorList>
            <person name="Dong X."/>
            <person name="Chaisiri K."/>
            <person name="Xia D."/>
            <person name="Armstrong S.D."/>
            <person name="Fang Y."/>
            <person name="Donnelly M.J."/>
            <person name="Kadowaki T."/>
            <person name="McGarry J.W."/>
            <person name="Darby A.C."/>
            <person name="Makepeace B.L."/>
        </authorList>
    </citation>
    <scope>NUCLEOTIDE SEQUENCE [LARGE SCALE GENOMIC DNA]</scope>
    <source>
        <strain evidence="14">UoL-WK</strain>
    </source>
</reference>
<sequence length="297" mass="34126">MYHPCADEVCSRPRCKILQIFDDLIFVFFAIEMLIKMTAMGIRGSKGAYLSETWNRLDFFIVIAGAFEYCLDVGNINLSAIRTVRVLRPLRAINRIPSMRILVMLLLDTLPMLGNVLLLCFFVFFIFGIIGVQLWAGLLRQRCFLELPHNVTLPASSNIQPYFVEKVKVSDPIASHYQIMEAADKDYICSLDKDHGIHRCHDLPPTKEGDRLCEGTVEQIRDSLSNETFCVNWSQYYTRCKAGDKNPFQGAISFDNVGMAWTAIFLVISLEGWTEIMYYVQDAHSFWDWVYFVLLIV</sequence>
<comment type="subcellular location">
    <subcellularLocation>
        <location evidence="1">Membrane</location>
        <topology evidence="1">Multi-pass membrane protein</topology>
    </subcellularLocation>
</comment>
<gene>
    <name evidence="14" type="ORF">B4U79_11652</name>
</gene>
<dbReference type="Proteomes" id="UP000285301">
    <property type="component" value="Unassembled WGS sequence"/>
</dbReference>
<dbReference type="SUPFAM" id="SSF81324">
    <property type="entry name" value="Voltage-gated potassium channels"/>
    <property type="match status" value="1"/>
</dbReference>
<keyword evidence="15" id="KW-1185">Reference proteome</keyword>
<evidence type="ECO:0000313" key="15">
    <source>
        <dbReference type="Proteomes" id="UP000285301"/>
    </source>
</evidence>
<evidence type="ECO:0000256" key="2">
    <source>
        <dbReference type="ARBA" id="ARBA00022448"/>
    </source>
</evidence>
<keyword evidence="11" id="KW-0407">Ion channel</keyword>
<dbReference type="PANTHER" id="PTHR45628:SF22">
    <property type="entry name" value="VOLTAGE-DEPENDENT T-TYPE CALCIUM CHANNEL SUBUNIT ALPHA"/>
    <property type="match status" value="1"/>
</dbReference>